<dbReference type="Proteomes" id="UP000294575">
    <property type="component" value="Unassembled WGS sequence"/>
</dbReference>
<feature type="domain" description="HTH cro/C1-type" evidence="4">
    <location>
        <begin position="43"/>
        <end position="95"/>
    </location>
</feature>
<keyword evidence="6" id="KW-1185">Reference proteome</keyword>
<dbReference type="RefSeq" id="WP_101496680.1">
    <property type="nucleotide sequence ID" value="NZ_LNJZ01000007.1"/>
</dbReference>
<dbReference type="GO" id="GO:0003677">
    <property type="term" value="F:DNA binding"/>
    <property type="evidence" value="ECO:0007669"/>
    <property type="project" value="UniProtKB-KW"/>
</dbReference>
<protein>
    <submittedName>
        <fullName evidence="5">Xre family transcriptional regulator</fullName>
    </submittedName>
</protein>
<dbReference type="CDD" id="cd00093">
    <property type="entry name" value="HTH_XRE"/>
    <property type="match status" value="1"/>
</dbReference>
<dbReference type="InterPro" id="IPR032758">
    <property type="entry name" value="MqsA/HigA-2"/>
</dbReference>
<reference evidence="5 6" key="1">
    <citation type="submission" date="2019-03" db="EMBL/GenBank/DDBJ databases">
        <title>Genomic Encyclopedia of Type Strains, Phase IV (KMG-IV): sequencing the most valuable type-strain genomes for metagenomic binning, comparative biology and taxonomic classification.</title>
        <authorList>
            <person name="Goeker M."/>
        </authorList>
    </citation>
    <scope>NUCLEOTIDE SEQUENCE [LARGE SCALE GENOMIC DNA]</scope>
    <source>
        <strain evidence="5 6">DSM 28679</strain>
    </source>
</reference>
<evidence type="ECO:0000256" key="3">
    <source>
        <dbReference type="ARBA" id="ARBA00023163"/>
    </source>
</evidence>
<organism evidence="5 6">
    <name type="scientific">Thiopseudomonas denitrificans</name>
    <dbReference type="NCBI Taxonomy" id="1501432"/>
    <lineage>
        <taxon>Bacteria</taxon>
        <taxon>Pseudomonadati</taxon>
        <taxon>Pseudomonadota</taxon>
        <taxon>Gammaproteobacteria</taxon>
        <taxon>Pseudomonadales</taxon>
        <taxon>Pseudomonadaceae</taxon>
        <taxon>Thiopseudomonas</taxon>
    </lineage>
</organism>
<dbReference type="OrthoDB" id="9799384at2"/>
<sequence>MNHLKRIEQRDAARDIQAELLEGLQEMAADMPAASHRITQTDVALARQKAQMSQASFAKTLGVSVRTLESWEQGARRPSGAARSLIKLFIKHPEFVREALS</sequence>
<keyword evidence="1" id="KW-0805">Transcription regulation</keyword>
<keyword evidence="3" id="KW-0804">Transcription</keyword>
<dbReference type="Gene3D" id="1.10.260.40">
    <property type="entry name" value="lambda repressor-like DNA-binding domains"/>
    <property type="match status" value="1"/>
</dbReference>
<dbReference type="Pfam" id="PF15731">
    <property type="entry name" value="MqsA_antitoxin"/>
    <property type="match status" value="1"/>
</dbReference>
<dbReference type="PANTHER" id="PTHR36511:SF4">
    <property type="entry name" value="ANTITOXIN MQSA"/>
    <property type="match status" value="1"/>
</dbReference>
<name>A0A4R6U0V2_9GAMM</name>
<evidence type="ECO:0000259" key="4">
    <source>
        <dbReference type="PROSITE" id="PS50943"/>
    </source>
</evidence>
<dbReference type="PANTHER" id="PTHR36511">
    <property type="entry name" value="MERR FAMILY BACTERIAL REGULATORY PROTEIN"/>
    <property type="match status" value="1"/>
</dbReference>
<evidence type="ECO:0000313" key="5">
    <source>
        <dbReference type="EMBL" id="TDQ39968.1"/>
    </source>
</evidence>
<evidence type="ECO:0000313" key="6">
    <source>
        <dbReference type="Proteomes" id="UP000294575"/>
    </source>
</evidence>
<proteinExistence type="predicted"/>
<dbReference type="InterPro" id="IPR052359">
    <property type="entry name" value="HTH-type_reg/antitoxin"/>
</dbReference>
<dbReference type="EMBL" id="SNYK01000001">
    <property type="protein sequence ID" value="TDQ39968.1"/>
    <property type="molecule type" value="Genomic_DNA"/>
</dbReference>
<keyword evidence="2" id="KW-0238">DNA-binding</keyword>
<dbReference type="SUPFAM" id="SSF47413">
    <property type="entry name" value="lambda repressor-like DNA-binding domains"/>
    <property type="match status" value="1"/>
</dbReference>
<evidence type="ECO:0000256" key="1">
    <source>
        <dbReference type="ARBA" id="ARBA00023015"/>
    </source>
</evidence>
<accession>A0A4R6U0V2</accession>
<gene>
    <name evidence="5" type="ORF">DFQ45_101100</name>
</gene>
<dbReference type="InterPro" id="IPR001387">
    <property type="entry name" value="Cro/C1-type_HTH"/>
</dbReference>
<dbReference type="PROSITE" id="PS50943">
    <property type="entry name" value="HTH_CROC1"/>
    <property type="match status" value="1"/>
</dbReference>
<dbReference type="InterPro" id="IPR010982">
    <property type="entry name" value="Lambda_DNA-bd_dom_sf"/>
</dbReference>
<comment type="caution">
    <text evidence="5">The sequence shown here is derived from an EMBL/GenBank/DDBJ whole genome shotgun (WGS) entry which is preliminary data.</text>
</comment>
<evidence type="ECO:0000256" key="2">
    <source>
        <dbReference type="ARBA" id="ARBA00023125"/>
    </source>
</evidence>
<dbReference type="AlphaFoldDB" id="A0A4R6U0V2"/>